<evidence type="ECO:0000313" key="2">
    <source>
        <dbReference type="EMBL" id="KIQ68540.1"/>
    </source>
</evidence>
<name>A0A0D0NJN0_9RHOB</name>
<organism evidence="2 3">
    <name type="scientific">Wenxinia marina DSM 24838</name>
    <dbReference type="NCBI Taxonomy" id="1123501"/>
    <lineage>
        <taxon>Bacteria</taxon>
        <taxon>Pseudomonadati</taxon>
        <taxon>Pseudomonadota</taxon>
        <taxon>Alphaproteobacteria</taxon>
        <taxon>Rhodobacterales</taxon>
        <taxon>Roseobacteraceae</taxon>
        <taxon>Wenxinia</taxon>
    </lineage>
</organism>
<evidence type="ECO:0000256" key="1">
    <source>
        <dbReference type="SAM" id="SignalP"/>
    </source>
</evidence>
<dbReference type="AlphaFoldDB" id="A0A0D0NJN0"/>
<protein>
    <submittedName>
        <fullName evidence="2">Uncharacterized protein</fullName>
    </submittedName>
</protein>
<feature type="chain" id="PRO_5002217599" evidence="1">
    <location>
        <begin position="28"/>
        <end position="470"/>
    </location>
</feature>
<dbReference type="RefSeq" id="WP_026198544.1">
    <property type="nucleotide sequence ID" value="NZ_KB902310.1"/>
</dbReference>
<reference evidence="2 3" key="1">
    <citation type="submission" date="2013-01" db="EMBL/GenBank/DDBJ databases">
        <authorList>
            <person name="Fiebig A."/>
            <person name="Goeker M."/>
            <person name="Klenk H.-P.P."/>
        </authorList>
    </citation>
    <scope>NUCLEOTIDE SEQUENCE [LARGE SCALE GENOMIC DNA]</scope>
    <source>
        <strain evidence="2 3">DSM 24838</strain>
    </source>
</reference>
<evidence type="ECO:0000313" key="3">
    <source>
        <dbReference type="Proteomes" id="UP000035100"/>
    </source>
</evidence>
<keyword evidence="1" id="KW-0732">Signal</keyword>
<dbReference type="EMBL" id="AONG01000013">
    <property type="protein sequence ID" value="KIQ68540.1"/>
    <property type="molecule type" value="Genomic_DNA"/>
</dbReference>
<dbReference type="OrthoDB" id="7843142at2"/>
<feature type="signal peptide" evidence="1">
    <location>
        <begin position="1"/>
        <end position="27"/>
    </location>
</feature>
<dbReference type="Proteomes" id="UP000035100">
    <property type="component" value="Unassembled WGS sequence"/>
</dbReference>
<gene>
    <name evidence="2" type="ORF">Wenmar_02811</name>
</gene>
<comment type="caution">
    <text evidence="2">The sequence shown here is derived from an EMBL/GenBank/DDBJ whole genome shotgun (WGS) entry which is preliminary data.</text>
</comment>
<proteinExistence type="predicted"/>
<keyword evidence="3" id="KW-1185">Reference proteome</keyword>
<sequence>MIQLPSPRRCGRGVAVVAALLSGSALNAQTALPAEIPPSSYQGNQYVDSAGCVFIRAGVSGLTTWVPRLSADREQLCGFAPTPVSGGAAAPSAPQAPIIAGVLGTEEAPPAAAPEPAAPPPQQVAAPAPVTITSQPGGPATGDPIPTVAGLGLPTSPQVVPPRAAPAPTPAAAPEPARMTLAEFCEGRTGPQPGYVNADTRETIDCGGAAPVPVTAPAPSAPDVQLTVGQFCEGRTGPQPGYVNGRTGSVVDCGGGPAPAPVTLASALPAATGPGSVIFAGGVEPVRTSIDALCAESARTGVRYVYRDSGAPLACGAAPAPAPIMIAAATPAAPGGPAGIGGIGAPAAAGTVQTTFVHPCRDAMGAYMTGGGNGAVRCGPQAQSPSGGAPAVAAGPQVARAEWFAEPVPASNPVVAPFPTRPVPGYERVWDDGRINPHRGLPAHYYSPFADPAQVARAGGTPTSGGLYLR</sequence>
<dbReference type="eggNOG" id="COG3087">
    <property type="taxonomic scope" value="Bacteria"/>
</dbReference>
<dbReference type="PATRIC" id="fig|1123501.6.peg.2926"/>
<accession>A0A0D0NJN0</accession>
<dbReference type="STRING" id="1123501.Wenmar_02811"/>